<dbReference type="RefSeq" id="WP_354433186.1">
    <property type="nucleotide sequence ID" value="NZ_JBEPLY010000002.1"/>
</dbReference>
<keyword evidence="3" id="KW-1185">Reference proteome</keyword>
<sequence length="84" mass="9586">MKYRLLAFPVVLVALMSFAPVGPTEPQVSQPSIDDWGRDRLAWTCEFEDEDDDGFDKICVYDCFGSRKEIKVDSFDDCPSSIRD</sequence>
<reference evidence="2 3" key="1">
    <citation type="submission" date="2024-06" db="EMBL/GenBank/DDBJ databases">
        <title>Genomic Encyclopedia of Type Strains, Phase IV (KMG-IV): sequencing the most valuable type-strain genomes for metagenomic binning, comparative biology and taxonomic classification.</title>
        <authorList>
            <person name="Goeker M."/>
        </authorList>
    </citation>
    <scope>NUCLEOTIDE SEQUENCE [LARGE SCALE GENOMIC DNA]</scope>
    <source>
        <strain evidence="2 3">DSM 28102</strain>
    </source>
</reference>
<feature type="chain" id="PRO_5046396489" description="Secreted protein" evidence="1">
    <location>
        <begin position="20"/>
        <end position="84"/>
    </location>
</feature>
<keyword evidence="1" id="KW-0732">Signal</keyword>
<comment type="caution">
    <text evidence="2">The sequence shown here is derived from an EMBL/GenBank/DDBJ whole genome shotgun (WGS) entry which is preliminary data.</text>
</comment>
<evidence type="ECO:0000313" key="2">
    <source>
        <dbReference type="EMBL" id="MET3598862.1"/>
    </source>
</evidence>
<protein>
    <recommendedName>
        <fullName evidence="4">Secreted protein</fullName>
    </recommendedName>
</protein>
<evidence type="ECO:0000256" key="1">
    <source>
        <dbReference type="SAM" id="SignalP"/>
    </source>
</evidence>
<evidence type="ECO:0008006" key="4">
    <source>
        <dbReference type="Google" id="ProtNLM"/>
    </source>
</evidence>
<dbReference type="EMBL" id="JBEPLY010000002">
    <property type="protein sequence ID" value="MET3598862.1"/>
    <property type="molecule type" value="Genomic_DNA"/>
</dbReference>
<accession>A0ABV2I9C1</accession>
<organism evidence="2 3">
    <name type="scientific">Martelella mangrovi</name>
    <dbReference type="NCBI Taxonomy" id="1397477"/>
    <lineage>
        <taxon>Bacteria</taxon>
        <taxon>Pseudomonadati</taxon>
        <taxon>Pseudomonadota</taxon>
        <taxon>Alphaproteobacteria</taxon>
        <taxon>Hyphomicrobiales</taxon>
        <taxon>Aurantimonadaceae</taxon>
        <taxon>Martelella</taxon>
    </lineage>
</organism>
<feature type="signal peptide" evidence="1">
    <location>
        <begin position="1"/>
        <end position="19"/>
    </location>
</feature>
<name>A0ABV2I9C1_9HYPH</name>
<gene>
    <name evidence="2" type="ORF">ABID12_000789</name>
</gene>
<evidence type="ECO:0000313" key="3">
    <source>
        <dbReference type="Proteomes" id="UP001549164"/>
    </source>
</evidence>
<proteinExistence type="predicted"/>
<dbReference type="Proteomes" id="UP001549164">
    <property type="component" value="Unassembled WGS sequence"/>
</dbReference>